<evidence type="ECO:0000259" key="2">
    <source>
        <dbReference type="PROSITE" id="PS50937"/>
    </source>
</evidence>
<dbReference type="InterPro" id="IPR047057">
    <property type="entry name" value="MerR_fam"/>
</dbReference>
<name>A0ABV9E5L7_9ACTN</name>
<proteinExistence type="predicted"/>
<dbReference type="PROSITE" id="PS00552">
    <property type="entry name" value="HTH_MERR_1"/>
    <property type="match status" value="1"/>
</dbReference>
<dbReference type="Pfam" id="PF13411">
    <property type="entry name" value="MerR_1"/>
    <property type="match status" value="1"/>
</dbReference>
<dbReference type="RefSeq" id="WP_378580364.1">
    <property type="nucleotide sequence ID" value="NZ_JBHSFQ010000053.1"/>
</dbReference>
<protein>
    <submittedName>
        <fullName evidence="3">MerR family transcriptional regulator</fullName>
    </submittedName>
</protein>
<comment type="caution">
    <text evidence="3">The sequence shown here is derived from an EMBL/GenBank/DDBJ whole genome shotgun (WGS) entry which is preliminary data.</text>
</comment>
<dbReference type="Gene3D" id="1.10.1660.10">
    <property type="match status" value="1"/>
</dbReference>
<dbReference type="PANTHER" id="PTHR30204:SF97">
    <property type="entry name" value="MERR FAMILY REGULATORY PROTEIN"/>
    <property type="match status" value="1"/>
</dbReference>
<evidence type="ECO:0000313" key="3">
    <source>
        <dbReference type="EMBL" id="MFC4565932.1"/>
    </source>
</evidence>
<dbReference type="PRINTS" id="PR00040">
    <property type="entry name" value="HTHMERR"/>
</dbReference>
<dbReference type="InterPro" id="IPR009061">
    <property type="entry name" value="DNA-bd_dom_put_sf"/>
</dbReference>
<dbReference type="InterPro" id="IPR000551">
    <property type="entry name" value="MerR-type_HTH_dom"/>
</dbReference>
<dbReference type="PROSITE" id="PS50937">
    <property type="entry name" value="HTH_MERR_2"/>
    <property type="match status" value="1"/>
</dbReference>
<dbReference type="PANTHER" id="PTHR30204">
    <property type="entry name" value="REDOX-CYCLING DRUG-SENSING TRANSCRIPTIONAL ACTIVATOR SOXR"/>
    <property type="match status" value="1"/>
</dbReference>
<evidence type="ECO:0000313" key="4">
    <source>
        <dbReference type="Proteomes" id="UP001595923"/>
    </source>
</evidence>
<reference evidence="4" key="1">
    <citation type="journal article" date="2019" name="Int. J. Syst. Evol. Microbiol.">
        <title>The Global Catalogue of Microorganisms (GCM) 10K type strain sequencing project: providing services to taxonomists for standard genome sequencing and annotation.</title>
        <authorList>
            <consortium name="The Broad Institute Genomics Platform"/>
            <consortium name="The Broad Institute Genome Sequencing Center for Infectious Disease"/>
            <person name="Wu L."/>
            <person name="Ma J."/>
        </authorList>
    </citation>
    <scope>NUCLEOTIDE SEQUENCE [LARGE SCALE GENOMIC DNA]</scope>
    <source>
        <strain evidence="4">XZYJ18</strain>
    </source>
</reference>
<gene>
    <name evidence="3" type="ORF">ACFO4E_29105</name>
</gene>
<feature type="domain" description="HTH merR-type" evidence="2">
    <location>
        <begin position="1"/>
        <end position="68"/>
    </location>
</feature>
<dbReference type="Proteomes" id="UP001595923">
    <property type="component" value="Unassembled WGS sequence"/>
</dbReference>
<dbReference type="SUPFAM" id="SSF46955">
    <property type="entry name" value="Putative DNA-binding domain"/>
    <property type="match status" value="1"/>
</dbReference>
<keyword evidence="1" id="KW-0238">DNA-binding</keyword>
<dbReference type="SMART" id="SM00422">
    <property type="entry name" value="HTH_MERR"/>
    <property type="match status" value="1"/>
</dbReference>
<keyword evidence="4" id="KW-1185">Reference proteome</keyword>
<organism evidence="3 4">
    <name type="scientific">Nocardiopsis mangrovi</name>
    <dbReference type="NCBI Taxonomy" id="1179818"/>
    <lineage>
        <taxon>Bacteria</taxon>
        <taxon>Bacillati</taxon>
        <taxon>Actinomycetota</taxon>
        <taxon>Actinomycetes</taxon>
        <taxon>Streptosporangiales</taxon>
        <taxon>Nocardiopsidaceae</taxon>
        <taxon>Nocardiopsis</taxon>
    </lineage>
</organism>
<sequence length="121" mass="13443">MRIGDLARRTGVSVRSLRYYEEQGLLTSTRTASGQRTYTEDDVGRVRLLRRLYDAGLTSSAIAAVLPCVDAPGAAQTDTAWERMVAEREKLDSHIGDLLHTRDALDELIAVNRHYRQALAG</sequence>
<accession>A0ABV9E5L7</accession>
<dbReference type="EMBL" id="JBHSFQ010000053">
    <property type="protein sequence ID" value="MFC4565932.1"/>
    <property type="molecule type" value="Genomic_DNA"/>
</dbReference>
<evidence type="ECO:0000256" key="1">
    <source>
        <dbReference type="ARBA" id="ARBA00023125"/>
    </source>
</evidence>